<dbReference type="Gene3D" id="1.10.10.10">
    <property type="entry name" value="Winged helix-like DNA-binding domain superfamily/Winged helix DNA-binding domain"/>
    <property type="match status" value="1"/>
</dbReference>
<keyword evidence="2" id="KW-0396">Initiation factor</keyword>
<dbReference type="InterPro" id="IPR016032">
    <property type="entry name" value="Sig_transdc_resp-reg_C-effctor"/>
</dbReference>
<dbReference type="Proteomes" id="UP000823909">
    <property type="component" value="Unassembled WGS sequence"/>
</dbReference>
<comment type="caution">
    <text evidence="2">The sequence shown here is derived from an EMBL/GenBank/DDBJ whole genome shotgun (WGS) entry which is preliminary data.</text>
</comment>
<evidence type="ECO:0000313" key="2">
    <source>
        <dbReference type="EMBL" id="HJD42459.1"/>
    </source>
</evidence>
<evidence type="ECO:0000313" key="3">
    <source>
        <dbReference type="Proteomes" id="UP000823909"/>
    </source>
</evidence>
<feature type="domain" description="Sporulation initiation factor Spo0A C-terminal" evidence="1">
    <location>
        <begin position="7"/>
        <end position="108"/>
    </location>
</feature>
<dbReference type="GO" id="GO:0003677">
    <property type="term" value="F:DNA binding"/>
    <property type="evidence" value="ECO:0007669"/>
    <property type="project" value="InterPro"/>
</dbReference>
<dbReference type="GO" id="GO:0005509">
    <property type="term" value="F:calcium ion binding"/>
    <property type="evidence" value="ECO:0007669"/>
    <property type="project" value="InterPro"/>
</dbReference>
<dbReference type="EMBL" id="DWUU01000035">
    <property type="protein sequence ID" value="HJD42459.1"/>
    <property type="molecule type" value="Genomic_DNA"/>
</dbReference>
<evidence type="ECO:0000259" key="1">
    <source>
        <dbReference type="Pfam" id="PF08769"/>
    </source>
</evidence>
<organism evidence="2 3">
    <name type="scientific">Candidatus Mediterraneibacter quadrami</name>
    <dbReference type="NCBI Taxonomy" id="2838684"/>
    <lineage>
        <taxon>Bacteria</taxon>
        <taxon>Bacillati</taxon>
        <taxon>Bacillota</taxon>
        <taxon>Clostridia</taxon>
        <taxon>Lachnospirales</taxon>
        <taxon>Lachnospiraceae</taxon>
        <taxon>Mediterraneibacter</taxon>
    </lineage>
</organism>
<dbReference type="Pfam" id="PF08769">
    <property type="entry name" value="Spo0A_C"/>
    <property type="match status" value="1"/>
</dbReference>
<reference evidence="2" key="1">
    <citation type="journal article" date="2021" name="PeerJ">
        <title>Extensive microbial diversity within the chicken gut microbiome revealed by metagenomics and culture.</title>
        <authorList>
            <person name="Gilroy R."/>
            <person name="Ravi A."/>
            <person name="Getino M."/>
            <person name="Pursley I."/>
            <person name="Horton D.L."/>
            <person name="Alikhan N.F."/>
            <person name="Baker D."/>
            <person name="Gharbi K."/>
            <person name="Hall N."/>
            <person name="Watson M."/>
            <person name="Adriaenssens E.M."/>
            <person name="Foster-Nyarko E."/>
            <person name="Jarju S."/>
            <person name="Secka A."/>
            <person name="Antonio M."/>
            <person name="Oren A."/>
            <person name="Chaudhuri R.R."/>
            <person name="La Ragione R."/>
            <person name="Hildebrand F."/>
            <person name="Pallen M.J."/>
        </authorList>
    </citation>
    <scope>NUCLEOTIDE SEQUENCE</scope>
    <source>
        <strain evidence="2">ChiBcec15-3976</strain>
    </source>
</reference>
<protein>
    <submittedName>
        <fullName evidence="2">Sporulation initiation factor Spo0A C-terminal domain-containing protein</fullName>
    </submittedName>
</protein>
<keyword evidence="2" id="KW-0648">Protein biosynthesis</keyword>
<reference evidence="2" key="2">
    <citation type="submission" date="2021-04" db="EMBL/GenBank/DDBJ databases">
        <authorList>
            <person name="Gilroy R."/>
        </authorList>
    </citation>
    <scope>NUCLEOTIDE SEQUENCE</scope>
    <source>
        <strain evidence="2">ChiBcec15-3976</strain>
    </source>
</reference>
<dbReference type="GO" id="GO:0003743">
    <property type="term" value="F:translation initiation factor activity"/>
    <property type="evidence" value="ECO:0007669"/>
    <property type="project" value="UniProtKB-KW"/>
</dbReference>
<proteinExistence type="predicted"/>
<sequence length="150" mass="17901">MNYEKVIINTLDSFGVSRSYTGYNYVVYGLLLILEDSERIECITKTLYLDVAKHFHTNWNCVEKNMRTVVNHVWDSHNTELLEIIFSRSGRNRKPTNKEFLKYMYDYITRFDNEVLIADRRIPMICPVSNAYCEALSTFYIKLLQIYEKR</sequence>
<dbReference type="GO" id="GO:0042173">
    <property type="term" value="P:regulation of sporulation resulting in formation of a cellular spore"/>
    <property type="evidence" value="ECO:0007669"/>
    <property type="project" value="InterPro"/>
</dbReference>
<name>A0A9D2RC40_9FIRM</name>
<accession>A0A9D2RC40</accession>
<dbReference type="InterPro" id="IPR036388">
    <property type="entry name" value="WH-like_DNA-bd_sf"/>
</dbReference>
<dbReference type="InterPro" id="IPR014879">
    <property type="entry name" value="Spo0A_C"/>
</dbReference>
<gene>
    <name evidence="2" type="ORF">H9910_05570</name>
</gene>
<dbReference type="SUPFAM" id="SSF46894">
    <property type="entry name" value="C-terminal effector domain of the bipartite response regulators"/>
    <property type="match status" value="1"/>
</dbReference>
<dbReference type="GO" id="GO:0003700">
    <property type="term" value="F:DNA-binding transcription factor activity"/>
    <property type="evidence" value="ECO:0007669"/>
    <property type="project" value="InterPro"/>
</dbReference>
<dbReference type="AlphaFoldDB" id="A0A9D2RC40"/>
<dbReference type="GO" id="GO:0005737">
    <property type="term" value="C:cytoplasm"/>
    <property type="evidence" value="ECO:0007669"/>
    <property type="project" value="InterPro"/>
</dbReference>